<dbReference type="EMBL" id="JBHUHT010000011">
    <property type="protein sequence ID" value="MFD2096202.1"/>
    <property type="molecule type" value="Genomic_DNA"/>
</dbReference>
<evidence type="ECO:0000313" key="16">
    <source>
        <dbReference type="EMBL" id="MFD2096202.1"/>
    </source>
</evidence>
<dbReference type="SUPFAM" id="SSF48013">
    <property type="entry name" value="NusB-like"/>
    <property type="match status" value="1"/>
</dbReference>
<dbReference type="RefSeq" id="WP_345341305.1">
    <property type="nucleotide sequence ID" value="NZ_BAABLI010000017.1"/>
</dbReference>
<feature type="binding site" evidence="14">
    <location>
        <position position="329"/>
    </location>
    <ligand>
        <name>S-adenosyl-L-methionine</name>
        <dbReference type="ChEBI" id="CHEBI:59789"/>
    </ligand>
</feature>
<keyword evidence="8 14" id="KW-0808">Transferase</keyword>
<evidence type="ECO:0000313" key="17">
    <source>
        <dbReference type="Proteomes" id="UP001597380"/>
    </source>
</evidence>
<dbReference type="InterPro" id="IPR006027">
    <property type="entry name" value="NusB_RsmB_TIM44"/>
</dbReference>
<evidence type="ECO:0000256" key="7">
    <source>
        <dbReference type="ARBA" id="ARBA00022603"/>
    </source>
</evidence>
<comment type="function">
    <text evidence="1">Specifically methylates the cytosine at position 967 (m5C967) of 16S rRNA.</text>
</comment>
<accession>A0ABW4XKW8</accession>
<dbReference type="InterPro" id="IPR023267">
    <property type="entry name" value="RCMT"/>
</dbReference>
<dbReference type="InterPro" id="IPR029063">
    <property type="entry name" value="SAM-dependent_MTases_sf"/>
</dbReference>
<dbReference type="EC" id="2.1.1.176" evidence="4"/>
<dbReference type="Gene3D" id="1.10.287.730">
    <property type="entry name" value="Helix hairpin bin"/>
    <property type="match status" value="1"/>
</dbReference>
<keyword evidence="9 14" id="KW-0949">S-adenosyl-L-methionine</keyword>
<dbReference type="Gene3D" id="3.30.70.1170">
    <property type="entry name" value="Sun protein, domain 3"/>
    <property type="match status" value="1"/>
</dbReference>
<evidence type="ECO:0000256" key="12">
    <source>
        <dbReference type="ARBA" id="ARBA00031088"/>
    </source>
</evidence>
<evidence type="ECO:0000256" key="8">
    <source>
        <dbReference type="ARBA" id="ARBA00022679"/>
    </source>
</evidence>
<gene>
    <name evidence="16" type="primary">rsmB</name>
    <name evidence="16" type="ORF">ACFSJ3_09420</name>
</gene>
<feature type="binding site" evidence="14">
    <location>
        <position position="310"/>
    </location>
    <ligand>
        <name>S-adenosyl-L-methionine</name>
        <dbReference type="ChEBI" id="CHEBI:59789"/>
    </ligand>
</feature>
<keyword evidence="17" id="KW-1185">Reference proteome</keyword>
<comment type="subcellular location">
    <subcellularLocation>
        <location evidence="2">Cytoplasm</location>
    </subcellularLocation>
</comment>
<comment type="catalytic activity">
    <reaction evidence="13">
        <text>cytidine(967) in 16S rRNA + S-adenosyl-L-methionine = 5-methylcytidine(967) in 16S rRNA + S-adenosyl-L-homocysteine + H(+)</text>
        <dbReference type="Rhea" id="RHEA:42748"/>
        <dbReference type="Rhea" id="RHEA-COMP:10219"/>
        <dbReference type="Rhea" id="RHEA-COMP:10220"/>
        <dbReference type="ChEBI" id="CHEBI:15378"/>
        <dbReference type="ChEBI" id="CHEBI:57856"/>
        <dbReference type="ChEBI" id="CHEBI:59789"/>
        <dbReference type="ChEBI" id="CHEBI:74483"/>
        <dbReference type="ChEBI" id="CHEBI:82748"/>
        <dbReference type="EC" id="2.1.1.176"/>
    </reaction>
</comment>
<proteinExistence type="inferred from homology"/>
<keyword evidence="10 14" id="KW-0694">RNA-binding</keyword>
<keyword evidence="6" id="KW-0698">rRNA processing</keyword>
<dbReference type="GO" id="GO:0008168">
    <property type="term" value="F:methyltransferase activity"/>
    <property type="evidence" value="ECO:0007669"/>
    <property type="project" value="UniProtKB-KW"/>
</dbReference>
<dbReference type="Proteomes" id="UP001597380">
    <property type="component" value="Unassembled WGS sequence"/>
</dbReference>
<dbReference type="Gene3D" id="1.10.940.10">
    <property type="entry name" value="NusB-like"/>
    <property type="match status" value="1"/>
</dbReference>
<name>A0ABW4XKW8_9GAMM</name>
<feature type="domain" description="SAM-dependent MTase RsmB/NOP-type" evidence="15">
    <location>
        <begin position="171"/>
        <end position="439"/>
    </location>
</feature>
<comment type="caution">
    <text evidence="16">The sequence shown here is derived from an EMBL/GenBank/DDBJ whole genome shotgun (WGS) entry which is preliminary data.</text>
</comment>
<evidence type="ECO:0000256" key="10">
    <source>
        <dbReference type="ARBA" id="ARBA00022884"/>
    </source>
</evidence>
<dbReference type="InterPro" id="IPR035926">
    <property type="entry name" value="NusB-like_sf"/>
</dbReference>
<dbReference type="PANTHER" id="PTHR22807">
    <property type="entry name" value="NOP2 YEAST -RELATED NOL1/NOP2/FMU SUN DOMAIN-CONTAINING"/>
    <property type="match status" value="1"/>
</dbReference>
<evidence type="ECO:0000256" key="4">
    <source>
        <dbReference type="ARBA" id="ARBA00012140"/>
    </source>
</evidence>
<feature type="active site" description="Nucleophile" evidence="14">
    <location>
        <position position="382"/>
    </location>
</feature>
<dbReference type="InterPro" id="IPR049560">
    <property type="entry name" value="MeTrfase_RsmB-F_NOP2_cat"/>
</dbReference>
<organism evidence="16 17">
    <name type="scientific">Corallincola platygyrae</name>
    <dbReference type="NCBI Taxonomy" id="1193278"/>
    <lineage>
        <taxon>Bacteria</taxon>
        <taxon>Pseudomonadati</taxon>
        <taxon>Pseudomonadota</taxon>
        <taxon>Gammaproteobacteria</taxon>
        <taxon>Alteromonadales</taxon>
        <taxon>Psychromonadaceae</taxon>
        <taxon>Corallincola</taxon>
    </lineage>
</organism>
<dbReference type="Pfam" id="PF01029">
    <property type="entry name" value="NusB"/>
    <property type="match status" value="1"/>
</dbReference>
<dbReference type="Gene3D" id="3.40.50.150">
    <property type="entry name" value="Vaccinia Virus protein VP39"/>
    <property type="match status" value="1"/>
</dbReference>
<dbReference type="NCBIfam" id="NF008149">
    <property type="entry name" value="PRK10901.1"/>
    <property type="match status" value="1"/>
</dbReference>
<dbReference type="Pfam" id="PF01189">
    <property type="entry name" value="Methyltr_RsmB-F"/>
    <property type="match status" value="1"/>
</dbReference>
<evidence type="ECO:0000256" key="13">
    <source>
        <dbReference type="ARBA" id="ARBA00047283"/>
    </source>
</evidence>
<feature type="binding site" evidence="14">
    <location>
        <position position="284"/>
    </location>
    <ligand>
        <name>S-adenosyl-L-methionine</name>
        <dbReference type="ChEBI" id="CHEBI:59789"/>
    </ligand>
</feature>
<reference evidence="17" key="1">
    <citation type="journal article" date="2019" name="Int. J. Syst. Evol. Microbiol.">
        <title>The Global Catalogue of Microorganisms (GCM) 10K type strain sequencing project: providing services to taxonomists for standard genome sequencing and annotation.</title>
        <authorList>
            <consortium name="The Broad Institute Genomics Platform"/>
            <consortium name="The Broad Institute Genome Sequencing Center for Infectious Disease"/>
            <person name="Wu L."/>
            <person name="Ma J."/>
        </authorList>
    </citation>
    <scope>NUCLEOTIDE SEQUENCE [LARGE SCALE GENOMIC DNA]</scope>
    <source>
        <strain evidence="17">CGMCC 1.10992</strain>
    </source>
</reference>
<evidence type="ECO:0000259" key="15">
    <source>
        <dbReference type="PROSITE" id="PS51686"/>
    </source>
</evidence>
<dbReference type="PROSITE" id="PS51686">
    <property type="entry name" value="SAM_MT_RSMB_NOP"/>
    <property type="match status" value="1"/>
</dbReference>
<protein>
    <recommendedName>
        <fullName evidence="4">16S rRNA (cytosine(967)-C(5))-methyltransferase</fullName>
        <ecNumber evidence="4">2.1.1.176</ecNumber>
    </recommendedName>
    <alternativeName>
        <fullName evidence="11">16S rRNA m5C967 methyltransferase</fullName>
    </alternativeName>
    <alternativeName>
        <fullName evidence="12">rRNA (cytosine-C(5)-)-methyltransferase RsmB</fullName>
    </alternativeName>
</protein>
<evidence type="ECO:0000256" key="3">
    <source>
        <dbReference type="ARBA" id="ARBA00007494"/>
    </source>
</evidence>
<dbReference type="PRINTS" id="PR02008">
    <property type="entry name" value="RCMTFAMILY"/>
</dbReference>
<dbReference type="InterPro" id="IPR001678">
    <property type="entry name" value="MeTrfase_RsmB-F_NOP2_dom"/>
</dbReference>
<sequence>MNQPKTKTPNLRALAATILHQVVDKGQSLSQVLPAQQEKVRDGRDKALLQQLCYGVLRQLPSLDFLVSQLLEKKLPNKQRAVHFLLMVGVYQLTSMRIPEHAAVAETVAAVVKLKQPRLKGLVNAILRNYQRQSEALQSKLSQSADPVKFNHPGWLLKRLQQHYPDNWQAIAEANDLAAPMWLRPNQQKNSAQEYAERLSEAEIEAKPPLKSGAIQLAAAKDVFALPGFADGDVSVQDGAPQFAAALLDPQPGEQILDACAAPGGKTAHIGEYCPELAQLVAVDLEQTRLKRVHENLARLGIEAKVICGDAAQPESWWNGPQFDRILVDAPCSATGVIRRHPDIKWLRRDSDIQALADLQRDILNAMWAQLKAGGTLLYATCSVLPEENREQIASFLATHSDAEHVPLNEADTAESPGWQLLPGEQDMDGFYYAKLKKQA</sequence>
<dbReference type="Pfam" id="PF22458">
    <property type="entry name" value="RsmF-B_ferredox"/>
    <property type="match status" value="1"/>
</dbReference>
<comment type="similarity">
    <text evidence="3 14">Belongs to the class I-like SAM-binding methyltransferase superfamily. RsmB/NOP family.</text>
</comment>
<dbReference type="CDD" id="cd02440">
    <property type="entry name" value="AdoMet_MTases"/>
    <property type="match status" value="1"/>
</dbReference>
<keyword evidence="5" id="KW-0963">Cytoplasm</keyword>
<dbReference type="InterPro" id="IPR018314">
    <property type="entry name" value="RsmB/NOL1/NOP2-like_CS"/>
</dbReference>
<evidence type="ECO:0000256" key="11">
    <source>
        <dbReference type="ARBA" id="ARBA00030399"/>
    </source>
</evidence>
<evidence type="ECO:0000256" key="2">
    <source>
        <dbReference type="ARBA" id="ARBA00004496"/>
    </source>
</evidence>
<dbReference type="NCBIfam" id="TIGR00563">
    <property type="entry name" value="rsmB"/>
    <property type="match status" value="1"/>
</dbReference>
<evidence type="ECO:0000256" key="1">
    <source>
        <dbReference type="ARBA" id="ARBA00002724"/>
    </source>
</evidence>
<evidence type="ECO:0000256" key="6">
    <source>
        <dbReference type="ARBA" id="ARBA00022552"/>
    </source>
</evidence>
<evidence type="ECO:0000256" key="9">
    <source>
        <dbReference type="ARBA" id="ARBA00022691"/>
    </source>
</evidence>
<dbReference type="NCBIfam" id="NF011494">
    <property type="entry name" value="PRK14902.1"/>
    <property type="match status" value="1"/>
</dbReference>
<dbReference type="PROSITE" id="PS01153">
    <property type="entry name" value="NOL1_NOP2_SUN"/>
    <property type="match status" value="1"/>
</dbReference>
<dbReference type="SUPFAM" id="SSF53335">
    <property type="entry name" value="S-adenosyl-L-methionine-dependent methyltransferases"/>
    <property type="match status" value="1"/>
</dbReference>
<evidence type="ECO:0000256" key="5">
    <source>
        <dbReference type="ARBA" id="ARBA00022490"/>
    </source>
</evidence>
<dbReference type="PANTHER" id="PTHR22807:SF61">
    <property type="entry name" value="NOL1_NOP2_SUN FAMILY PROTEIN _ ANTITERMINATION NUSB DOMAIN-CONTAINING PROTEIN"/>
    <property type="match status" value="1"/>
</dbReference>
<keyword evidence="7 14" id="KW-0489">Methyltransferase</keyword>
<feature type="binding site" evidence="14">
    <location>
        <begin position="260"/>
        <end position="266"/>
    </location>
    <ligand>
        <name>S-adenosyl-L-methionine</name>
        <dbReference type="ChEBI" id="CHEBI:59789"/>
    </ligand>
</feature>
<dbReference type="GO" id="GO:0032259">
    <property type="term" value="P:methylation"/>
    <property type="evidence" value="ECO:0007669"/>
    <property type="project" value="UniProtKB-KW"/>
</dbReference>
<evidence type="ECO:0000256" key="14">
    <source>
        <dbReference type="PROSITE-ProRule" id="PRU01023"/>
    </source>
</evidence>
<dbReference type="InterPro" id="IPR054728">
    <property type="entry name" value="RsmB-like_ferredoxin"/>
</dbReference>
<dbReference type="InterPro" id="IPR004573">
    <property type="entry name" value="rRNA_ssu_MeTfrase_B"/>
</dbReference>